<proteinExistence type="predicted"/>
<gene>
    <name evidence="1" type="ORF">N47_J01840</name>
</gene>
<protein>
    <submittedName>
        <fullName evidence="1">Uncharacterized protein</fullName>
    </submittedName>
</protein>
<organism evidence="1">
    <name type="scientific">uncultured Desulfobacterium sp</name>
    <dbReference type="NCBI Taxonomy" id="201089"/>
    <lineage>
        <taxon>Bacteria</taxon>
        <taxon>Pseudomonadati</taxon>
        <taxon>Thermodesulfobacteriota</taxon>
        <taxon>Desulfobacteria</taxon>
        <taxon>Desulfobacterales</taxon>
        <taxon>Desulfobacteriaceae</taxon>
        <taxon>Desulfobacterium</taxon>
        <taxon>environmental samples</taxon>
    </lineage>
</organism>
<sequence length="55" mass="6350">MIVFFVFLTGLIVFDIIQNIIEAIANRFTMHGCSCRASIIPVRYKPGFRPETSWE</sequence>
<dbReference type="AlphaFoldDB" id="E1YF59"/>
<evidence type="ECO:0000313" key="1">
    <source>
        <dbReference type="EMBL" id="CBX29203.1"/>
    </source>
</evidence>
<accession>E1YF59</accession>
<name>E1YF59_9BACT</name>
<dbReference type="EMBL" id="FR695872">
    <property type="protein sequence ID" value="CBX29203.1"/>
    <property type="molecule type" value="Genomic_DNA"/>
</dbReference>
<reference evidence="1" key="1">
    <citation type="journal article" date="2011" name="Environ. Microbiol.">
        <title>Genomic insights into the metabolic potential of the polycyclic aromatic hydrocarbon degrading sulfate-reducing Deltaproteobacterium N47.</title>
        <authorList>
            <person name="Bergmann F."/>
            <person name="Selesi D."/>
            <person name="Weinmaier T."/>
            <person name="Tischler P."/>
            <person name="Rattei T."/>
            <person name="Meckenstock R.U."/>
        </authorList>
    </citation>
    <scope>NUCLEOTIDE SEQUENCE</scope>
</reference>